<dbReference type="Pfam" id="PF04205">
    <property type="entry name" value="FMN_bind"/>
    <property type="match status" value="1"/>
</dbReference>
<name>X1QLM1_9ZZZZ</name>
<evidence type="ECO:0000256" key="2">
    <source>
        <dbReference type="ARBA" id="ARBA00022553"/>
    </source>
</evidence>
<dbReference type="AlphaFoldDB" id="X1QLM1"/>
<dbReference type="GO" id="GO:0009055">
    <property type="term" value="F:electron transfer activity"/>
    <property type="evidence" value="ECO:0007669"/>
    <property type="project" value="InterPro"/>
</dbReference>
<feature type="domain" description="FMN-binding" evidence="6">
    <location>
        <begin position="83"/>
        <end position="130"/>
    </location>
</feature>
<dbReference type="GO" id="GO:0010181">
    <property type="term" value="F:FMN binding"/>
    <property type="evidence" value="ECO:0007669"/>
    <property type="project" value="InterPro"/>
</dbReference>
<protein>
    <recommendedName>
        <fullName evidence="6">FMN-binding domain-containing protein</fullName>
    </recommendedName>
</protein>
<organism evidence="7">
    <name type="scientific">marine sediment metagenome</name>
    <dbReference type="NCBI Taxonomy" id="412755"/>
    <lineage>
        <taxon>unclassified sequences</taxon>
        <taxon>metagenomes</taxon>
        <taxon>ecological metagenomes</taxon>
    </lineage>
</organism>
<sequence length="139" mass="14918">MTSTRNMVLTLLIVAIVCSVILSFVYSYTEPLIAETQNQMTLDGLKQVINAQEFVEIIPDTLWRAVDSSGMLTGIVFRVFPQGYGGPIPITVGLDLDGKVTGVRVASAAEGLKETPGLGVKITEPEFKDQFIGKCGPAV</sequence>
<evidence type="ECO:0000313" key="7">
    <source>
        <dbReference type="EMBL" id="GAI55691.1"/>
    </source>
</evidence>
<dbReference type="InterPro" id="IPR007329">
    <property type="entry name" value="FMN-bd"/>
</dbReference>
<evidence type="ECO:0000256" key="1">
    <source>
        <dbReference type="ARBA" id="ARBA00022448"/>
    </source>
</evidence>
<dbReference type="InterPro" id="IPR010209">
    <property type="entry name" value="Ion_transpt_RnfG/RsxG"/>
</dbReference>
<evidence type="ECO:0000256" key="4">
    <source>
        <dbReference type="ARBA" id="ARBA00022643"/>
    </source>
</evidence>
<dbReference type="GO" id="GO:0005886">
    <property type="term" value="C:plasma membrane"/>
    <property type="evidence" value="ECO:0007669"/>
    <property type="project" value="InterPro"/>
</dbReference>
<dbReference type="GO" id="GO:0022900">
    <property type="term" value="P:electron transport chain"/>
    <property type="evidence" value="ECO:0007669"/>
    <property type="project" value="InterPro"/>
</dbReference>
<feature type="non-terminal residue" evidence="7">
    <location>
        <position position="139"/>
    </location>
</feature>
<dbReference type="PANTHER" id="PTHR36118:SF1">
    <property type="entry name" value="ION-TRANSLOCATING OXIDOREDUCTASE COMPLEX SUBUNIT G"/>
    <property type="match status" value="1"/>
</dbReference>
<keyword evidence="3" id="KW-0285">Flavoprotein</keyword>
<gene>
    <name evidence="7" type="ORF">S06H3_58552</name>
</gene>
<keyword evidence="5" id="KW-0249">Electron transport</keyword>
<keyword evidence="4" id="KW-0288">FMN</keyword>
<proteinExistence type="predicted"/>
<comment type="caution">
    <text evidence="7">The sequence shown here is derived from an EMBL/GenBank/DDBJ whole genome shotgun (WGS) entry which is preliminary data.</text>
</comment>
<reference evidence="7" key="1">
    <citation type="journal article" date="2014" name="Front. Microbiol.">
        <title>High frequency of phylogenetically diverse reductive dehalogenase-homologous genes in deep subseafloor sedimentary metagenomes.</title>
        <authorList>
            <person name="Kawai M."/>
            <person name="Futagami T."/>
            <person name="Toyoda A."/>
            <person name="Takaki Y."/>
            <person name="Nishi S."/>
            <person name="Hori S."/>
            <person name="Arai W."/>
            <person name="Tsubouchi T."/>
            <person name="Morono Y."/>
            <person name="Uchiyama I."/>
            <person name="Ito T."/>
            <person name="Fujiyama A."/>
            <person name="Inagaki F."/>
            <person name="Takami H."/>
        </authorList>
    </citation>
    <scope>NUCLEOTIDE SEQUENCE</scope>
    <source>
        <strain evidence="7">Expedition CK06-06</strain>
    </source>
</reference>
<keyword evidence="2" id="KW-0597">Phosphoprotein</keyword>
<evidence type="ECO:0000259" key="6">
    <source>
        <dbReference type="Pfam" id="PF04205"/>
    </source>
</evidence>
<evidence type="ECO:0000256" key="5">
    <source>
        <dbReference type="ARBA" id="ARBA00022982"/>
    </source>
</evidence>
<dbReference type="PANTHER" id="PTHR36118">
    <property type="entry name" value="ION-TRANSLOCATING OXIDOREDUCTASE COMPLEX SUBUNIT G"/>
    <property type="match status" value="1"/>
</dbReference>
<evidence type="ECO:0000256" key="3">
    <source>
        <dbReference type="ARBA" id="ARBA00022630"/>
    </source>
</evidence>
<keyword evidence="1" id="KW-0813">Transport</keyword>
<dbReference type="EMBL" id="BARV01037921">
    <property type="protein sequence ID" value="GAI55691.1"/>
    <property type="molecule type" value="Genomic_DNA"/>
</dbReference>
<accession>X1QLM1</accession>